<proteinExistence type="predicted"/>
<dbReference type="AlphaFoldDB" id="A0A2P2JTC3"/>
<name>A0A2P2JTC3_RHIMU</name>
<feature type="transmembrane region" description="Helical" evidence="1">
    <location>
        <begin position="12"/>
        <end position="35"/>
    </location>
</feature>
<reference evidence="2" key="1">
    <citation type="submission" date="2018-02" db="EMBL/GenBank/DDBJ databases">
        <title>Rhizophora mucronata_Transcriptome.</title>
        <authorList>
            <person name="Meera S.P."/>
            <person name="Sreeshan A."/>
            <person name="Augustine A."/>
        </authorList>
    </citation>
    <scope>NUCLEOTIDE SEQUENCE</scope>
    <source>
        <tissue evidence="2">Leaf</tissue>
    </source>
</reference>
<protein>
    <submittedName>
        <fullName evidence="2">Uncharacterized protein</fullName>
    </submittedName>
</protein>
<sequence>MMMALPCSCFTVLPWLLLLYLILFFLVWITLLNFYSNL</sequence>
<evidence type="ECO:0000313" key="2">
    <source>
        <dbReference type="EMBL" id="MBW96680.1"/>
    </source>
</evidence>
<keyword evidence="1" id="KW-1133">Transmembrane helix</keyword>
<evidence type="ECO:0000256" key="1">
    <source>
        <dbReference type="SAM" id="Phobius"/>
    </source>
</evidence>
<dbReference type="EMBL" id="GGEC01016197">
    <property type="protein sequence ID" value="MBW96680.1"/>
    <property type="molecule type" value="Transcribed_RNA"/>
</dbReference>
<keyword evidence="1" id="KW-0472">Membrane</keyword>
<accession>A0A2P2JTC3</accession>
<keyword evidence="1" id="KW-0812">Transmembrane</keyword>
<organism evidence="2">
    <name type="scientific">Rhizophora mucronata</name>
    <name type="common">Asiatic mangrove</name>
    <dbReference type="NCBI Taxonomy" id="61149"/>
    <lineage>
        <taxon>Eukaryota</taxon>
        <taxon>Viridiplantae</taxon>
        <taxon>Streptophyta</taxon>
        <taxon>Embryophyta</taxon>
        <taxon>Tracheophyta</taxon>
        <taxon>Spermatophyta</taxon>
        <taxon>Magnoliopsida</taxon>
        <taxon>eudicotyledons</taxon>
        <taxon>Gunneridae</taxon>
        <taxon>Pentapetalae</taxon>
        <taxon>rosids</taxon>
        <taxon>fabids</taxon>
        <taxon>Malpighiales</taxon>
        <taxon>Rhizophoraceae</taxon>
        <taxon>Rhizophora</taxon>
    </lineage>
</organism>